<dbReference type="AlphaFoldDB" id="A0A093Q830"/>
<feature type="region of interest" description="Disordered" evidence="1">
    <location>
        <begin position="554"/>
        <end position="573"/>
    </location>
</feature>
<dbReference type="GO" id="GO:0035255">
    <property type="term" value="F:ionotropic glutamate receptor binding"/>
    <property type="evidence" value="ECO:0007669"/>
    <property type="project" value="TreeGrafter"/>
</dbReference>
<dbReference type="PANTHER" id="PTHR24135:SF4">
    <property type="entry name" value="SH3 AND MULTIPLE ANKYRIN REPEAT DOMAINS PROTEIN 3"/>
    <property type="match status" value="1"/>
</dbReference>
<protein>
    <submittedName>
        <fullName evidence="3">SH3 and multiple ankyrin repeat domains protein 1</fullName>
    </submittedName>
</protein>
<feature type="compositionally biased region" description="Pro residues" evidence="1">
    <location>
        <begin position="703"/>
        <end position="721"/>
    </location>
</feature>
<dbReference type="InterPro" id="IPR041489">
    <property type="entry name" value="PDZ_6"/>
</dbReference>
<evidence type="ECO:0000313" key="4">
    <source>
        <dbReference type="Proteomes" id="UP000053258"/>
    </source>
</evidence>
<dbReference type="FunFam" id="2.30.42.10:FF:000018">
    <property type="entry name" value="SH3 and multiple ankyrin repeat domains protein 2"/>
    <property type="match status" value="1"/>
</dbReference>
<feature type="region of interest" description="Disordered" evidence="1">
    <location>
        <begin position="106"/>
        <end position="250"/>
    </location>
</feature>
<name>A0A093Q830_9PASS</name>
<reference evidence="3 4" key="1">
    <citation type="submission" date="2014-06" db="EMBL/GenBank/DDBJ databases">
        <title>Genome evolution of avian class.</title>
        <authorList>
            <person name="Zhang G."/>
            <person name="Li C."/>
        </authorList>
    </citation>
    <scope>NUCLEOTIDE SEQUENCE [LARGE SCALE GENOMIC DNA]</scope>
    <source>
        <strain evidence="3">BGI_N305</strain>
    </source>
</reference>
<dbReference type="SUPFAM" id="SSF50156">
    <property type="entry name" value="PDZ domain-like"/>
    <property type="match status" value="1"/>
</dbReference>
<evidence type="ECO:0000313" key="3">
    <source>
        <dbReference type="EMBL" id="KFW82575.1"/>
    </source>
</evidence>
<dbReference type="GO" id="GO:0014069">
    <property type="term" value="C:postsynaptic density"/>
    <property type="evidence" value="ECO:0007669"/>
    <property type="project" value="TreeGrafter"/>
</dbReference>
<dbReference type="Pfam" id="PF17820">
    <property type="entry name" value="PDZ_6"/>
    <property type="match status" value="1"/>
</dbReference>
<dbReference type="InterPro" id="IPR001478">
    <property type="entry name" value="PDZ"/>
</dbReference>
<sequence>SDYIIEEKTAVLQKREHEGFGFVLRGAKAETPIEEFTPTPAFPALQYLESVDVEGVAWRAGLRTGDFLIEVNGVNVVKVGHKQVVSLIRQGGNHLVMKVVSVSRKPESEEVVRKKAPPPPKRAPSTTLTLRSKSMTAELEELGKGGGLCRARGAPPGTGGVGSRGWSSPGARFPGELRERERRATLSCRAGGLGVRDTPPEPPTPPVSHPRGGGRGEDVGCLRVLVEGSPPPAPAGRNPAPNPAPNPVPHPVPLPAPHPALLCGAIPSLPSPRAHGRAHPLPLQGLPTFPAALLSGWSSVFPDSLKASPPPPRFSRPLWPPRGGPQCHPPVWGGLLPPLGPSPLPKGGRGNKGQAKGKRPQAGPGEGQVGAEEEFVAGKGGEALAGAAQGGLECPSLEVSQEGLAVALSALGWGTREPSPTRQGHRLGGVEYQHHAGIAQVEATSIPFATAIAGVMKDRDRRLDERRKSTVFLSVGAIEGTPPPPSEMPSLQQSRSIDERLLGSRDVLLPSPVSALKPLISSSSSTFIHPLTGKPLDPNSPLALALAARERALSTQVPSRSPTPIHSPDSDRAAPLFVDIQTKEPERGDLESLVSPAYSPGGKGVIGAIGAIGADSGTLAPAKSPWGTPSTLRKETEARAETPGKEEKKPEDKKSMIISIVDTSQQKTAGLIMVHATSNGQDEIGLEIKEETPAVPEVCTEPAEPPKAEPQPSPVGKPPVSPAADKALGQGSSEEEVEPYTVTLPPAQLSSSDEETREELAKIGLVPPPDEFANGVLVTTPGTPVSHLATPSTPSIPAAAVAPSTTGGTPSGKPSDAPAAPESAADSGVEEVDTRSSSDHHLETTSTISTVSSMSTLSSESGEPTDTYTSFADGQTFILEKPPVPPKPKLKSQLSKGPVTFRDPLLKQSSDSELISQQHAATLASASIGRPRYLFQRRSKLWGDPMESRPIHGADDDKPTVISELSSRLQQLNKDTRSLGEEPAGSTLDPGKKSPVVAAR</sequence>
<feature type="non-terminal residue" evidence="3">
    <location>
        <position position="1"/>
    </location>
</feature>
<dbReference type="GO" id="GO:0030160">
    <property type="term" value="F:synaptic receptor adaptor activity"/>
    <property type="evidence" value="ECO:0007669"/>
    <property type="project" value="TreeGrafter"/>
</dbReference>
<feature type="compositionally biased region" description="Polar residues" evidence="1">
    <location>
        <begin position="862"/>
        <end position="873"/>
    </location>
</feature>
<evidence type="ECO:0000259" key="2">
    <source>
        <dbReference type="PROSITE" id="PS50106"/>
    </source>
</evidence>
<keyword evidence="4" id="KW-1185">Reference proteome</keyword>
<dbReference type="PROSITE" id="PS50106">
    <property type="entry name" value="PDZ"/>
    <property type="match status" value="1"/>
</dbReference>
<feature type="region of interest" description="Disordered" evidence="1">
    <location>
        <begin position="970"/>
        <end position="1000"/>
    </location>
</feature>
<accession>A0A093Q830</accession>
<dbReference type="Proteomes" id="UP000053258">
    <property type="component" value="Unassembled WGS sequence"/>
</dbReference>
<dbReference type="OrthoDB" id="445896at2759"/>
<proteinExistence type="predicted"/>
<feature type="region of interest" description="Disordered" evidence="1">
    <location>
        <begin position="682"/>
        <end position="904"/>
    </location>
</feature>
<feature type="compositionally biased region" description="Low complexity" evidence="1">
    <location>
        <begin position="844"/>
        <end position="861"/>
    </location>
</feature>
<feature type="region of interest" description="Disordered" evidence="1">
    <location>
        <begin position="617"/>
        <end position="656"/>
    </location>
</feature>
<gene>
    <name evidence="3" type="ORF">N305_14650</name>
</gene>
<feature type="compositionally biased region" description="Basic and acidic residues" evidence="1">
    <location>
        <begin position="175"/>
        <end position="184"/>
    </location>
</feature>
<dbReference type="SMART" id="SM00228">
    <property type="entry name" value="PDZ"/>
    <property type="match status" value="1"/>
</dbReference>
<dbReference type="CDD" id="cd06746">
    <property type="entry name" value="PDZ_SHANK1_3-like"/>
    <property type="match status" value="1"/>
</dbReference>
<dbReference type="Gene3D" id="2.30.42.10">
    <property type="match status" value="1"/>
</dbReference>
<dbReference type="GO" id="GO:0043197">
    <property type="term" value="C:dendritic spine"/>
    <property type="evidence" value="ECO:0007669"/>
    <property type="project" value="TreeGrafter"/>
</dbReference>
<feature type="domain" description="PDZ" evidence="2">
    <location>
        <begin position="9"/>
        <end position="103"/>
    </location>
</feature>
<dbReference type="InterPro" id="IPR051569">
    <property type="entry name" value="SHANK"/>
</dbReference>
<feature type="non-terminal residue" evidence="3">
    <location>
        <position position="1000"/>
    </location>
</feature>
<feature type="region of interest" description="Disordered" evidence="1">
    <location>
        <begin position="325"/>
        <end position="368"/>
    </location>
</feature>
<dbReference type="PANTHER" id="PTHR24135">
    <property type="entry name" value="SH3 AND MULTIPLE ANKYRIN REPEAT DOMAINS PROTEIN"/>
    <property type="match status" value="1"/>
</dbReference>
<feature type="compositionally biased region" description="Pro residues" evidence="1">
    <location>
        <begin position="229"/>
        <end position="250"/>
    </location>
</feature>
<feature type="compositionally biased region" description="Basic and acidic residues" evidence="1">
    <location>
        <begin position="632"/>
        <end position="655"/>
    </location>
</feature>
<organism evidence="3 4">
    <name type="scientific">Manacus vitellinus</name>
    <name type="common">golden-collared manakin</name>
    <dbReference type="NCBI Taxonomy" id="328815"/>
    <lineage>
        <taxon>Eukaryota</taxon>
        <taxon>Metazoa</taxon>
        <taxon>Chordata</taxon>
        <taxon>Craniata</taxon>
        <taxon>Vertebrata</taxon>
        <taxon>Euteleostomi</taxon>
        <taxon>Archelosauria</taxon>
        <taxon>Archosauria</taxon>
        <taxon>Dinosauria</taxon>
        <taxon>Saurischia</taxon>
        <taxon>Theropoda</taxon>
        <taxon>Coelurosauria</taxon>
        <taxon>Aves</taxon>
        <taxon>Neognathae</taxon>
        <taxon>Neoaves</taxon>
        <taxon>Telluraves</taxon>
        <taxon>Australaves</taxon>
        <taxon>Passeriformes</taxon>
        <taxon>Pipridae</taxon>
        <taxon>Manacus</taxon>
    </lineage>
</organism>
<evidence type="ECO:0000256" key="1">
    <source>
        <dbReference type="SAM" id="MobiDB-lite"/>
    </source>
</evidence>
<dbReference type="EMBL" id="KL671420">
    <property type="protein sequence ID" value="KFW82575.1"/>
    <property type="molecule type" value="Genomic_DNA"/>
</dbReference>
<feature type="compositionally biased region" description="Polar residues" evidence="1">
    <location>
        <begin position="554"/>
        <end position="564"/>
    </location>
</feature>
<dbReference type="InterPro" id="IPR036034">
    <property type="entry name" value="PDZ_sf"/>
</dbReference>
<feature type="compositionally biased region" description="Low complexity" evidence="1">
    <location>
        <begin position="814"/>
        <end position="827"/>
    </location>
</feature>
<dbReference type="GO" id="GO:0045211">
    <property type="term" value="C:postsynaptic membrane"/>
    <property type="evidence" value="ECO:0007669"/>
    <property type="project" value="TreeGrafter"/>
</dbReference>
<feature type="compositionally biased region" description="Polar residues" evidence="1">
    <location>
        <begin position="125"/>
        <end position="135"/>
    </location>
</feature>
<feature type="compositionally biased region" description="Low complexity" evidence="1">
    <location>
        <begin position="789"/>
        <end position="806"/>
    </location>
</feature>
<feature type="compositionally biased region" description="Basic and acidic residues" evidence="1">
    <location>
        <begin position="832"/>
        <end position="843"/>
    </location>
</feature>